<dbReference type="Gene3D" id="1.20.1560.10">
    <property type="entry name" value="ABC transporter type 1, transmembrane domain"/>
    <property type="match status" value="2"/>
</dbReference>
<dbReference type="InterPro" id="IPR039421">
    <property type="entry name" value="Type_1_exporter"/>
</dbReference>
<keyword evidence="8" id="KW-0067">ATP-binding</keyword>
<dbReference type="InterPro" id="IPR011527">
    <property type="entry name" value="ABC1_TM_dom"/>
</dbReference>
<keyword evidence="8" id="KW-0547">Nucleotide-binding</keyword>
<evidence type="ECO:0000259" key="7">
    <source>
        <dbReference type="PROSITE" id="PS50929"/>
    </source>
</evidence>
<dbReference type="InterPro" id="IPR027417">
    <property type="entry name" value="P-loop_NTPase"/>
</dbReference>
<comment type="subcellular location">
    <subcellularLocation>
        <location evidence="1">Cell membrane</location>
        <topology evidence="1">Multi-pass membrane protein</topology>
    </subcellularLocation>
</comment>
<reference evidence="8 9" key="1">
    <citation type="journal article" date="2017" name="Int. J. Syst. Evol. Microbiol.">
        <title>Bacillus mangrovi sp. nov., isolated from a sediment sample from a mangrove forest.</title>
        <authorList>
            <person name="Gupta V."/>
            <person name="Singh P.K."/>
            <person name="Korpole S."/>
            <person name="Tanuku N.R.S."/>
            <person name="Pinnaka A.K."/>
        </authorList>
    </citation>
    <scope>NUCLEOTIDE SEQUENCE [LARGE SCALE GENOMIC DNA]</scope>
    <source>
        <strain evidence="8 9">KCTC 33872</strain>
    </source>
</reference>
<dbReference type="GO" id="GO:0005524">
    <property type="term" value="F:ATP binding"/>
    <property type="evidence" value="ECO:0007669"/>
    <property type="project" value="UniProtKB-KW"/>
</dbReference>
<dbReference type="InterPro" id="IPR036640">
    <property type="entry name" value="ABC1_TM_sf"/>
</dbReference>
<dbReference type="GO" id="GO:0016887">
    <property type="term" value="F:ATP hydrolysis activity"/>
    <property type="evidence" value="ECO:0007669"/>
    <property type="project" value="InterPro"/>
</dbReference>
<feature type="transmembrane region" description="Helical" evidence="5">
    <location>
        <begin position="48"/>
        <end position="68"/>
    </location>
</feature>
<sequence length="509" mass="56343">MKLFKRLLPFCGPCKRYLYNLVLPALLMAIAALGLARLIQQASFSSSAAIWLGTASAAAALIYLYHYLITKQTQHTRAFASEMSAGLNKEISDKLRHLSVHWYSEQSRQQLMNIFRKETVRIHWFLEDGLTVFIRIVIFAMAGFIFLFAFSMLAGFVSLFLYALSAFAAVTAAAASGVEESLFPIWMKKPFKQRRKRYAGKMSGLPWVLFSSAALGGCLLLYWTGELNAGGTAASIFLLVIMFHPLRQLGQAVQTFLTAAESSETIFRLLCFKQEEEGLRGMGELIFKNVALSYPAEEQEKFVSFAARPGGTVAVFTDRDQDKTAIAHLISGFLKPESGEIAIDGETANGRFSPQSAAVVFEESPMICGTIKANIAFGKLEQPMSTIIQAAKTAQIHDVIMNLPEQYNTVIHEEHPLSRSEIQRIAIARALCTAPGILILENAFSEIDSQTAKKIFLGIGEMRAIKTVILLVNKMDFLHFAERIYVLEAGGNLLAVEELRGKGYTFSLV</sequence>
<protein>
    <submittedName>
        <fullName evidence="8">ATP-binding cassette domain-containing protein</fullName>
    </submittedName>
</protein>
<dbReference type="AlphaFoldDB" id="A0A7X2V4J2"/>
<dbReference type="PROSITE" id="PS50929">
    <property type="entry name" value="ABC_TM1F"/>
    <property type="match status" value="1"/>
</dbReference>
<feature type="domain" description="ABC transporter" evidence="6">
    <location>
        <begin position="285"/>
        <end position="509"/>
    </location>
</feature>
<dbReference type="SUPFAM" id="SSF90123">
    <property type="entry name" value="ABC transporter transmembrane region"/>
    <property type="match status" value="1"/>
</dbReference>
<dbReference type="GO" id="GO:0015421">
    <property type="term" value="F:ABC-type oligopeptide transporter activity"/>
    <property type="evidence" value="ECO:0007669"/>
    <property type="project" value="TreeGrafter"/>
</dbReference>
<feature type="transmembrane region" description="Helical" evidence="5">
    <location>
        <begin position="159"/>
        <end position="183"/>
    </location>
</feature>
<keyword evidence="2 5" id="KW-0812">Transmembrane</keyword>
<dbReference type="PROSITE" id="PS50893">
    <property type="entry name" value="ABC_TRANSPORTER_2"/>
    <property type="match status" value="1"/>
</dbReference>
<dbReference type="Gene3D" id="3.40.50.300">
    <property type="entry name" value="P-loop containing nucleotide triphosphate hydrolases"/>
    <property type="match status" value="1"/>
</dbReference>
<proteinExistence type="predicted"/>
<dbReference type="SUPFAM" id="SSF52540">
    <property type="entry name" value="P-loop containing nucleoside triphosphate hydrolases"/>
    <property type="match status" value="1"/>
</dbReference>
<feature type="transmembrane region" description="Helical" evidence="5">
    <location>
        <begin position="204"/>
        <end position="223"/>
    </location>
</feature>
<dbReference type="Proteomes" id="UP000434639">
    <property type="component" value="Unassembled WGS sequence"/>
</dbReference>
<evidence type="ECO:0000313" key="9">
    <source>
        <dbReference type="Proteomes" id="UP000434639"/>
    </source>
</evidence>
<comment type="caution">
    <text evidence="8">The sequence shown here is derived from an EMBL/GenBank/DDBJ whole genome shotgun (WGS) entry which is preliminary data.</text>
</comment>
<keyword evidence="9" id="KW-1185">Reference proteome</keyword>
<evidence type="ECO:0000313" key="8">
    <source>
        <dbReference type="EMBL" id="MTH53083.1"/>
    </source>
</evidence>
<dbReference type="GO" id="GO:0005886">
    <property type="term" value="C:plasma membrane"/>
    <property type="evidence" value="ECO:0007669"/>
    <property type="project" value="UniProtKB-SubCell"/>
</dbReference>
<name>A0A7X2V4J2_9BACI</name>
<evidence type="ECO:0000256" key="4">
    <source>
        <dbReference type="ARBA" id="ARBA00023136"/>
    </source>
</evidence>
<feature type="domain" description="ABC transmembrane type-1" evidence="7">
    <location>
        <begin position="25"/>
        <end position="170"/>
    </location>
</feature>
<evidence type="ECO:0000256" key="3">
    <source>
        <dbReference type="ARBA" id="ARBA00022989"/>
    </source>
</evidence>
<feature type="transmembrane region" description="Helical" evidence="5">
    <location>
        <begin position="21"/>
        <end position="42"/>
    </location>
</feature>
<dbReference type="EMBL" id="WMIB01000004">
    <property type="protein sequence ID" value="MTH53083.1"/>
    <property type="molecule type" value="Genomic_DNA"/>
</dbReference>
<dbReference type="PANTHER" id="PTHR43394">
    <property type="entry name" value="ATP-DEPENDENT PERMEASE MDL1, MITOCHONDRIAL"/>
    <property type="match status" value="1"/>
</dbReference>
<feature type="transmembrane region" description="Helical" evidence="5">
    <location>
        <begin position="132"/>
        <end position="153"/>
    </location>
</feature>
<evidence type="ECO:0000256" key="2">
    <source>
        <dbReference type="ARBA" id="ARBA00022692"/>
    </source>
</evidence>
<keyword evidence="3 5" id="KW-1133">Transmembrane helix</keyword>
<dbReference type="Pfam" id="PF00005">
    <property type="entry name" value="ABC_tran"/>
    <property type="match status" value="1"/>
</dbReference>
<evidence type="ECO:0000256" key="5">
    <source>
        <dbReference type="SAM" id="Phobius"/>
    </source>
</evidence>
<gene>
    <name evidence="8" type="ORF">GKZ89_06630</name>
</gene>
<accession>A0A7X2V4J2</accession>
<dbReference type="OrthoDB" id="9806127at2"/>
<evidence type="ECO:0000259" key="6">
    <source>
        <dbReference type="PROSITE" id="PS50893"/>
    </source>
</evidence>
<keyword evidence="4 5" id="KW-0472">Membrane</keyword>
<dbReference type="InterPro" id="IPR003439">
    <property type="entry name" value="ABC_transporter-like_ATP-bd"/>
</dbReference>
<evidence type="ECO:0000256" key="1">
    <source>
        <dbReference type="ARBA" id="ARBA00004651"/>
    </source>
</evidence>
<dbReference type="RefSeq" id="WP_155111615.1">
    <property type="nucleotide sequence ID" value="NZ_WMIB01000004.1"/>
</dbReference>
<organism evidence="8 9">
    <name type="scientific">Metabacillus mangrovi</name>
    <dbReference type="NCBI Taxonomy" id="1491830"/>
    <lineage>
        <taxon>Bacteria</taxon>
        <taxon>Bacillati</taxon>
        <taxon>Bacillota</taxon>
        <taxon>Bacilli</taxon>
        <taxon>Bacillales</taxon>
        <taxon>Bacillaceae</taxon>
        <taxon>Metabacillus</taxon>
    </lineage>
</organism>